<evidence type="ECO:0008006" key="3">
    <source>
        <dbReference type="Google" id="ProtNLM"/>
    </source>
</evidence>
<name>A0AAT9V7M9_9CAUD</name>
<dbReference type="Gene3D" id="3.40.50.300">
    <property type="entry name" value="P-loop containing nucleotide triphosphate hydrolases"/>
    <property type="match status" value="1"/>
</dbReference>
<feature type="coiled-coil region" evidence="1">
    <location>
        <begin position="95"/>
        <end position="122"/>
    </location>
</feature>
<dbReference type="EMBL" id="OQ846916">
    <property type="protein sequence ID" value="WJJ55328.1"/>
    <property type="molecule type" value="Genomic_DNA"/>
</dbReference>
<gene>
    <name evidence="2" type="ORF">QB910_000084</name>
</gene>
<evidence type="ECO:0000256" key="1">
    <source>
        <dbReference type="SAM" id="Coils"/>
    </source>
</evidence>
<reference evidence="2" key="1">
    <citation type="submission" date="2023-04" db="EMBL/GenBank/DDBJ databases">
        <title>Characterization and genome study of newly isolated Alicyclobacillus-specific phaga.</title>
        <authorList>
            <person name="Shymialevich D."/>
            <person name="Wojcicki M."/>
            <person name="Srednicka P."/>
            <person name="Swider O."/>
        </authorList>
    </citation>
    <scope>NUCLEOTIDE SEQUENCE</scope>
</reference>
<organism evidence="2">
    <name type="scientific">Alicyclobacillus phage KKP_3916</name>
    <dbReference type="NCBI Taxonomy" id="3040651"/>
    <lineage>
        <taxon>Viruses</taxon>
        <taxon>Duplodnaviria</taxon>
        <taxon>Heunggongvirae</taxon>
        <taxon>Uroviricota</taxon>
        <taxon>Caudoviricetes</taxon>
    </lineage>
</organism>
<dbReference type="InterPro" id="IPR027417">
    <property type="entry name" value="P-loop_NTPase"/>
</dbReference>
<evidence type="ECO:0000313" key="2">
    <source>
        <dbReference type="EMBL" id="WJJ55328.1"/>
    </source>
</evidence>
<proteinExistence type="predicted"/>
<protein>
    <recommendedName>
        <fullName evidence="3">Replicative DNA helicase</fullName>
    </recommendedName>
</protein>
<accession>A0AAT9V7M9</accession>
<keyword evidence="1" id="KW-0175">Coiled coil</keyword>
<sequence>MAKNPKIEKLREEAMIPEAYITALFWNDPELYGVYSAEKINRETFLNKIWGFYFGLGRYMYDKKVEVFDDITVYRYIKEIKKEDLFEEYGEFETINEMMKEVKDKKENLDAYYEEVKKYKLLYGLANTIGDQVLDKDDKYDYHRLSREKIHTYWMDKILQIGMDGDSSFHEAFLLEGLEELVDDLDESPDTGLDFYDSKKMTEICAGQAKGCLYLNGGFGGKGKTSFSFNKVIMSHIYQKEKLVVIANEQDVRDFQKMLLITACGILKIKFQRKRLNEGGFTKEEREKLKEAINLVRDWTDGDDKLIVFVFLEHYTMEHVKKVLTYYHHRGFHSCMIDTGKPSDEMGGMQRWERFTEDMKILYKIIKPQALNMFCWVNVQLADSALNQRFLNEFAFGDSKKIKNEASVVFMGRHIWDDEFSGGKNALTVQYFAPKGSHKRGDPAFDDDIQDGVKRTNYERSWMDNFTVEEVEGQNYEIHKFELKQYDKFNKQNQFYLLFTSKNRRGQDNTTGLQVLVFKPNFNNNTWKEVGWTTVHKDYSF</sequence>